<keyword evidence="5 12" id="KW-0808">Transferase</keyword>
<dbReference type="InterPro" id="IPR048889">
    <property type="entry name" value="NSUN5_RCM1_N"/>
</dbReference>
<keyword evidence="2" id="KW-0698">rRNA processing</keyword>
<keyword evidence="6 12" id="KW-0949">S-adenosyl-L-methionine</keyword>
<keyword evidence="8" id="KW-0007">Acetylation</keyword>
<evidence type="ECO:0000256" key="7">
    <source>
        <dbReference type="ARBA" id="ARBA00022884"/>
    </source>
</evidence>
<keyword evidence="7 12" id="KW-0694">RNA-binding</keyword>
<dbReference type="Proteomes" id="UP000812440">
    <property type="component" value="Chromosome 2"/>
</dbReference>
<evidence type="ECO:0000313" key="16">
    <source>
        <dbReference type="Proteomes" id="UP000812440"/>
    </source>
</evidence>
<dbReference type="InterPro" id="IPR023267">
    <property type="entry name" value="RCMT"/>
</dbReference>
<protein>
    <recommendedName>
        <fullName evidence="10">28S rRNA (cytosine-C(5))-methyltransferase</fullName>
    </recommendedName>
    <alternativeName>
        <fullName evidence="11">NOL1/NOP2/Sun domain family member 5</fullName>
    </alternativeName>
</protein>
<dbReference type="AlphaFoldDB" id="A0A8T2K2P5"/>
<dbReference type="FunFam" id="3.30.70.1170:FF:000004">
    <property type="entry name" value="probable 28S rRNA (Cytosine-C(5))-methyltransferase isoform X2"/>
    <property type="match status" value="1"/>
</dbReference>
<dbReference type="OrthoDB" id="435282at2759"/>
<feature type="region of interest" description="Disordered" evidence="13">
    <location>
        <begin position="448"/>
        <end position="486"/>
    </location>
</feature>
<evidence type="ECO:0000256" key="8">
    <source>
        <dbReference type="ARBA" id="ARBA00022990"/>
    </source>
</evidence>
<dbReference type="GO" id="GO:0009383">
    <property type="term" value="F:rRNA (cytosine-C5-)-methyltransferase activity"/>
    <property type="evidence" value="ECO:0007669"/>
    <property type="project" value="UniProtKB-ARBA"/>
</dbReference>
<dbReference type="InterPro" id="IPR029063">
    <property type="entry name" value="SAM-dependent_MTases_sf"/>
</dbReference>
<feature type="binding site" evidence="12">
    <location>
        <position position="307"/>
    </location>
    <ligand>
        <name>S-adenosyl-L-methionine</name>
        <dbReference type="ChEBI" id="CHEBI:59789"/>
    </ligand>
</feature>
<evidence type="ECO:0000256" key="10">
    <source>
        <dbReference type="ARBA" id="ARBA00069641"/>
    </source>
</evidence>
<evidence type="ECO:0000256" key="6">
    <source>
        <dbReference type="ARBA" id="ARBA00022691"/>
    </source>
</evidence>
<feature type="binding site" evidence="12">
    <location>
        <position position="287"/>
    </location>
    <ligand>
        <name>S-adenosyl-L-methionine</name>
        <dbReference type="ChEBI" id="CHEBI:59789"/>
    </ligand>
</feature>
<evidence type="ECO:0000256" key="9">
    <source>
        <dbReference type="ARBA" id="ARBA00023242"/>
    </source>
</evidence>
<evidence type="ECO:0000256" key="11">
    <source>
        <dbReference type="ARBA" id="ARBA00076890"/>
    </source>
</evidence>
<dbReference type="EMBL" id="JAACNH010000002">
    <property type="protein sequence ID" value="KAG8450668.1"/>
    <property type="molecule type" value="Genomic_DNA"/>
</dbReference>
<dbReference type="GO" id="GO:0005730">
    <property type="term" value="C:nucleolus"/>
    <property type="evidence" value="ECO:0007669"/>
    <property type="project" value="UniProtKB-SubCell"/>
</dbReference>
<dbReference type="PANTHER" id="PTHR22807:SF4">
    <property type="entry name" value="28S RRNA (CYTOSINE-C(5))-METHYLTRANSFERASE"/>
    <property type="match status" value="1"/>
</dbReference>
<dbReference type="PROSITE" id="PS51686">
    <property type="entry name" value="SAM_MT_RSMB_NOP"/>
    <property type="match status" value="1"/>
</dbReference>
<evidence type="ECO:0000313" key="15">
    <source>
        <dbReference type="EMBL" id="KAG8450668.1"/>
    </source>
</evidence>
<dbReference type="Pfam" id="PF21148">
    <property type="entry name" value="NSUN5_fdxn-like"/>
    <property type="match status" value="1"/>
</dbReference>
<dbReference type="GO" id="GO:0070475">
    <property type="term" value="P:rRNA base methylation"/>
    <property type="evidence" value="ECO:0007669"/>
    <property type="project" value="UniProtKB-ARBA"/>
</dbReference>
<dbReference type="FunFam" id="3.40.50.150:FF:000139">
    <property type="entry name" value="probable 28S rRNA (Cytosine-C(5))-methyltransferase isoform X2"/>
    <property type="match status" value="1"/>
</dbReference>
<name>A0A8T2K2P5_9PIPI</name>
<evidence type="ECO:0000256" key="2">
    <source>
        <dbReference type="ARBA" id="ARBA00022552"/>
    </source>
</evidence>
<accession>A0A8T2K2P5</accession>
<dbReference type="Gene3D" id="3.40.50.150">
    <property type="entry name" value="Vaccinia Virus protein VP39"/>
    <property type="match status" value="1"/>
</dbReference>
<dbReference type="PRINTS" id="PR02008">
    <property type="entry name" value="RCMTFAMILY"/>
</dbReference>
<evidence type="ECO:0000259" key="14">
    <source>
        <dbReference type="PROSITE" id="PS51686"/>
    </source>
</evidence>
<reference evidence="15" key="1">
    <citation type="thesis" date="2020" institute="ProQuest LLC" country="789 East Eisenhower Parkway, Ann Arbor, MI, USA">
        <title>Comparative Genomics and Chromosome Evolution.</title>
        <authorList>
            <person name="Mudd A.B."/>
        </authorList>
    </citation>
    <scope>NUCLEOTIDE SEQUENCE</scope>
    <source>
        <strain evidence="15">Female2</strain>
        <tissue evidence="15">Blood</tissue>
    </source>
</reference>
<dbReference type="InterPro" id="IPR049560">
    <property type="entry name" value="MeTrfase_RsmB-F_NOP2_cat"/>
</dbReference>
<dbReference type="GO" id="GO:0003723">
    <property type="term" value="F:RNA binding"/>
    <property type="evidence" value="ECO:0007669"/>
    <property type="project" value="UniProtKB-UniRule"/>
</dbReference>
<organism evidence="15 16">
    <name type="scientific">Hymenochirus boettgeri</name>
    <name type="common">Congo dwarf clawed frog</name>
    <dbReference type="NCBI Taxonomy" id="247094"/>
    <lineage>
        <taxon>Eukaryota</taxon>
        <taxon>Metazoa</taxon>
        <taxon>Chordata</taxon>
        <taxon>Craniata</taxon>
        <taxon>Vertebrata</taxon>
        <taxon>Euteleostomi</taxon>
        <taxon>Amphibia</taxon>
        <taxon>Batrachia</taxon>
        <taxon>Anura</taxon>
        <taxon>Pipoidea</taxon>
        <taxon>Pipidae</taxon>
        <taxon>Pipinae</taxon>
        <taxon>Hymenochirus</taxon>
    </lineage>
</organism>
<keyword evidence="3" id="KW-0597">Phosphoprotein</keyword>
<feature type="binding site" evidence="12">
    <location>
        <begin position="236"/>
        <end position="242"/>
    </location>
    <ligand>
        <name>S-adenosyl-L-methionine</name>
        <dbReference type="ChEBI" id="CHEBI:59789"/>
    </ligand>
</feature>
<proteinExistence type="inferred from homology"/>
<dbReference type="Pfam" id="PF01189">
    <property type="entry name" value="Methyltr_RsmB-F"/>
    <property type="match status" value="1"/>
</dbReference>
<comment type="subcellular location">
    <subcellularLocation>
        <location evidence="1">Nucleus</location>
        <location evidence="1">Nucleolus</location>
    </subcellularLocation>
</comment>
<dbReference type="Pfam" id="PF21153">
    <property type="entry name" value="NSUN5_N"/>
    <property type="match status" value="1"/>
</dbReference>
<evidence type="ECO:0000256" key="3">
    <source>
        <dbReference type="ARBA" id="ARBA00022553"/>
    </source>
</evidence>
<feature type="compositionally biased region" description="Basic and acidic residues" evidence="13">
    <location>
        <begin position="448"/>
        <end position="458"/>
    </location>
</feature>
<sequence length="486" mass="54561">MAVYLAASEVIKKLECREGAVKTLVYESGFKNVRQLYALVCETLRYTSVIEEVIKNSELLRGAKKLHASLAKVLVYDLLFGKGLKCGGRWKAVIHAHKARLQAELARLKIRKKVSNNQDLVSSLGGTAHGPALPRYVRVNTLKTCINDVISYFKCHGYTYLGRARSIEELRELSLKRGKRFLQDLHVPDLLVFSPNTDLHKDSLYVEGHIILQDKASCLPALLLAPPVGSFVIDACAAPGNKTSQLAAMLQNKGKIFAFDLDTKRLATMSTLLLRAGVTCQELANQDFLTVNPEDPKYQKVSHILVDPSCSGSGIPDQMRMLTDKEESEHPERLEALSSFQCRVLSHAMRFPSVQRITYSTCSIHQQENEDVVRSILEQNSHFSLLDELPSWPIRGLNTFPSSNCCLRATLSDTLTNGFFVAVFHRQKQDELSKLPLVIEGNLPNAEIKSEVGKKNTETGDPELLNIHKKKRKKKQRRKKQKTDQE</sequence>
<comment type="caution">
    <text evidence="15">The sequence shown here is derived from an EMBL/GenBank/DDBJ whole genome shotgun (WGS) entry which is preliminary data.</text>
</comment>
<keyword evidence="9" id="KW-0539">Nucleus</keyword>
<dbReference type="InterPro" id="IPR049561">
    <property type="entry name" value="NSUN5_7_fdxn-like"/>
</dbReference>
<evidence type="ECO:0000256" key="13">
    <source>
        <dbReference type="SAM" id="MobiDB-lite"/>
    </source>
</evidence>
<dbReference type="Gene3D" id="3.30.70.1170">
    <property type="entry name" value="Sun protein, domain 3"/>
    <property type="match status" value="1"/>
</dbReference>
<keyword evidence="4 12" id="KW-0489">Methyltransferase</keyword>
<dbReference type="SUPFAM" id="SSF53335">
    <property type="entry name" value="S-adenosyl-L-methionine-dependent methyltransferases"/>
    <property type="match status" value="1"/>
</dbReference>
<keyword evidence="16" id="KW-1185">Reference proteome</keyword>
<feature type="compositionally biased region" description="Basic residues" evidence="13">
    <location>
        <begin position="467"/>
        <end position="486"/>
    </location>
</feature>
<dbReference type="PANTHER" id="PTHR22807">
    <property type="entry name" value="NOP2 YEAST -RELATED NOL1/NOP2/FMU SUN DOMAIN-CONTAINING"/>
    <property type="match status" value="1"/>
</dbReference>
<evidence type="ECO:0000256" key="1">
    <source>
        <dbReference type="ARBA" id="ARBA00004604"/>
    </source>
</evidence>
<evidence type="ECO:0000256" key="5">
    <source>
        <dbReference type="ARBA" id="ARBA00022679"/>
    </source>
</evidence>
<dbReference type="InterPro" id="IPR001678">
    <property type="entry name" value="MeTrfase_RsmB-F_NOP2_dom"/>
</dbReference>
<evidence type="ECO:0000256" key="4">
    <source>
        <dbReference type="ARBA" id="ARBA00022603"/>
    </source>
</evidence>
<gene>
    <name evidence="15" type="ORF">GDO86_003083</name>
</gene>
<feature type="domain" description="SAM-dependent MTase RsmB/NOP-type" evidence="14">
    <location>
        <begin position="125"/>
        <end position="427"/>
    </location>
</feature>
<feature type="binding site" evidence="12">
    <location>
        <position position="260"/>
    </location>
    <ligand>
        <name>S-adenosyl-L-methionine</name>
        <dbReference type="ChEBI" id="CHEBI:59789"/>
    </ligand>
</feature>
<comment type="similarity">
    <text evidence="12">Belongs to the class I-like SAM-binding methyltransferase superfamily. RsmB/NOP family.</text>
</comment>
<evidence type="ECO:0000256" key="12">
    <source>
        <dbReference type="PROSITE-ProRule" id="PRU01023"/>
    </source>
</evidence>
<feature type="active site" description="Nucleophile" evidence="12">
    <location>
        <position position="362"/>
    </location>
</feature>